<reference evidence="1" key="1">
    <citation type="submission" date="2020-07" db="EMBL/GenBank/DDBJ databases">
        <title>Multicomponent nature underlies the extraordinary mechanical properties of spider dragline silk.</title>
        <authorList>
            <person name="Kono N."/>
            <person name="Nakamura H."/>
            <person name="Mori M."/>
            <person name="Yoshida Y."/>
            <person name="Ohtoshi R."/>
            <person name="Malay A.D."/>
            <person name="Moran D.A.P."/>
            <person name="Tomita M."/>
            <person name="Numata K."/>
            <person name="Arakawa K."/>
        </authorList>
    </citation>
    <scope>NUCLEOTIDE SEQUENCE</scope>
</reference>
<name>A0A8X6JF29_TRICU</name>
<dbReference type="Proteomes" id="UP000887116">
    <property type="component" value="Unassembled WGS sequence"/>
</dbReference>
<feature type="non-terminal residue" evidence="1">
    <location>
        <position position="76"/>
    </location>
</feature>
<protein>
    <submittedName>
        <fullName evidence="1">Uncharacterized protein</fullName>
    </submittedName>
</protein>
<organism evidence="1 2">
    <name type="scientific">Trichonephila clavata</name>
    <name type="common">Joro spider</name>
    <name type="synonym">Nephila clavata</name>
    <dbReference type="NCBI Taxonomy" id="2740835"/>
    <lineage>
        <taxon>Eukaryota</taxon>
        <taxon>Metazoa</taxon>
        <taxon>Ecdysozoa</taxon>
        <taxon>Arthropoda</taxon>
        <taxon>Chelicerata</taxon>
        <taxon>Arachnida</taxon>
        <taxon>Araneae</taxon>
        <taxon>Araneomorphae</taxon>
        <taxon>Entelegynae</taxon>
        <taxon>Araneoidea</taxon>
        <taxon>Nephilidae</taxon>
        <taxon>Trichonephila</taxon>
    </lineage>
</organism>
<evidence type="ECO:0000313" key="2">
    <source>
        <dbReference type="Proteomes" id="UP000887116"/>
    </source>
</evidence>
<comment type="caution">
    <text evidence="1">The sequence shown here is derived from an EMBL/GenBank/DDBJ whole genome shotgun (WGS) entry which is preliminary data.</text>
</comment>
<gene>
    <name evidence="1" type="ORF">TNCT_685461</name>
</gene>
<evidence type="ECO:0000313" key="1">
    <source>
        <dbReference type="EMBL" id="GFR32955.1"/>
    </source>
</evidence>
<dbReference type="EMBL" id="BMAO01009732">
    <property type="protein sequence ID" value="GFR32955.1"/>
    <property type="molecule type" value="Genomic_DNA"/>
</dbReference>
<keyword evidence="2" id="KW-1185">Reference proteome</keyword>
<dbReference type="AlphaFoldDB" id="A0A8X6JF29"/>
<accession>A0A8X6JF29</accession>
<proteinExistence type="predicted"/>
<sequence length="76" mass="8578">AKEKAQDIYAEFFPGENTLDQDLNSFKFELCNNTNVETDEIQVNPLKSKEQLQSHEAKACAMPFMAKCVEFGNKCG</sequence>